<feature type="region of interest" description="Disordered" evidence="1">
    <location>
        <begin position="32"/>
        <end position="85"/>
    </location>
</feature>
<dbReference type="EMBL" id="BNJQ01000007">
    <property type="protein sequence ID" value="GHP04251.1"/>
    <property type="molecule type" value="Genomic_DNA"/>
</dbReference>
<accession>A0A830HF55</accession>
<protein>
    <submittedName>
        <fullName evidence="3">Uncharacterized protein</fullName>
    </submittedName>
</protein>
<evidence type="ECO:0000256" key="1">
    <source>
        <dbReference type="SAM" id="MobiDB-lite"/>
    </source>
</evidence>
<gene>
    <name evidence="3" type="ORF">PPROV_000300500</name>
</gene>
<evidence type="ECO:0000313" key="4">
    <source>
        <dbReference type="Proteomes" id="UP000660262"/>
    </source>
</evidence>
<proteinExistence type="predicted"/>
<organism evidence="3 4">
    <name type="scientific">Pycnococcus provasolii</name>
    <dbReference type="NCBI Taxonomy" id="41880"/>
    <lineage>
        <taxon>Eukaryota</taxon>
        <taxon>Viridiplantae</taxon>
        <taxon>Chlorophyta</taxon>
        <taxon>Pseudoscourfieldiophyceae</taxon>
        <taxon>Pseudoscourfieldiales</taxon>
        <taxon>Pycnococcaceae</taxon>
        <taxon>Pycnococcus</taxon>
    </lineage>
</organism>
<dbReference type="AlphaFoldDB" id="A0A830HF55"/>
<evidence type="ECO:0000256" key="2">
    <source>
        <dbReference type="SAM" id="SignalP"/>
    </source>
</evidence>
<evidence type="ECO:0000313" key="3">
    <source>
        <dbReference type="EMBL" id="GHP04251.1"/>
    </source>
</evidence>
<sequence>MMMKKMVMMMMLVCTPLLLLASSALAMMQKQHPSPCPHLRARQQSEEAIHQKNKKLEEDEESRHRRRHLLDSAERQRSTKCTTDSEGARYSQTLMDAWCARMGFTENGEKDGPPACITVATQDLTDEQEKCKDLPFGSQEIVSSCMGPLKMLVGTWKGSAGKVYTPLPSYGPMIAFSQGDDPTKNFADNAGLVPGNPTSTMVAIKNQTYEEVVTFKPIFEAVRNRGYADADPINAECQMNQFFVGVKYSLKVFQSSPTDPNGKEGNLLHEETGMWLYNQVPASGGGDGYDVVRQSVVPHGVSFTAVGSVEEVSLGAATMEELIKRQTALPGTIFNEQGPAPLGCTPADGYDTEGFPWGSTTNGTSQGGSPPYLVINDFLVNETRKQSVTSFVELRVSTESFSETPFLQRQATGTNFTNMMYIETLEDGSLQLQYFQRAVYMFQQRFDCLNCEGVTRRNSEGCMIGCAGLDREVPFPNGTSMGTTLNDYFPLQAGKCYSCEPTDFMEGSEGGTCRSRC</sequence>
<feature type="compositionally biased region" description="Basic and acidic residues" evidence="1">
    <location>
        <begin position="43"/>
        <end position="77"/>
    </location>
</feature>
<reference evidence="3" key="1">
    <citation type="submission" date="2020-10" db="EMBL/GenBank/DDBJ databases">
        <title>Unveiling of a novel bifunctional photoreceptor, Dualchrome1, isolated from a cosmopolitan green alga.</title>
        <authorList>
            <person name="Suzuki S."/>
            <person name="Kawachi M."/>
        </authorList>
    </citation>
    <scope>NUCLEOTIDE SEQUENCE</scope>
    <source>
        <strain evidence="3">NIES 2893</strain>
    </source>
</reference>
<name>A0A830HF55_9CHLO</name>
<dbReference type="Proteomes" id="UP000660262">
    <property type="component" value="Unassembled WGS sequence"/>
</dbReference>
<keyword evidence="4" id="KW-1185">Reference proteome</keyword>
<keyword evidence="2" id="KW-0732">Signal</keyword>
<feature type="chain" id="PRO_5032718843" evidence="2">
    <location>
        <begin position="27"/>
        <end position="517"/>
    </location>
</feature>
<comment type="caution">
    <text evidence="3">The sequence shown here is derived from an EMBL/GenBank/DDBJ whole genome shotgun (WGS) entry which is preliminary data.</text>
</comment>
<feature type="signal peptide" evidence="2">
    <location>
        <begin position="1"/>
        <end position="26"/>
    </location>
</feature>